<dbReference type="SUPFAM" id="SSF53383">
    <property type="entry name" value="PLP-dependent transferases"/>
    <property type="match status" value="1"/>
</dbReference>
<dbReference type="GO" id="GO:0016829">
    <property type="term" value="F:lyase activity"/>
    <property type="evidence" value="ECO:0007669"/>
    <property type="project" value="UniProtKB-KW"/>
</dbReference>
<comment type="similarity">
    <text evidence="5">Belongs to the class-II pyridoxal-phosphate-dependent aminotransferase family. MalY/PatB cystathionine beta-lyase subfamily.</text>
</comment>
<name>A0ABT3SYD4_9GAMM</name>
<feature type="domain" description="Aminotransferase class I/classII large" evidence="6">
    <location>
        <begin position="67"/>
        <end position="383"/>
    </location>
</feature>
<dbReference type="InterPro" id="IPR015422">
    <property type="entry name" value="PyrdxlP-dep_Trfase_small"/>
</dbReference>
<evidence type="ECO:0000313" key="7">
    <source>
        <dbReference type="EMBL" id="MCX2974940.1"/>
    </source>
</evidence>
<keyword evidence="3" id="KW-0663">Pyridoxal phosphate</keyword>
<dbReference type="Pfam" id="PF00155">
    <property type="entry name" value="Aminotran_1_2"/>
    <property type="match status" value="1"/>
</dbReference>
<dbReference type="Gene3D" id="3.40.640.10">
    <property type="entry name" value="Type I PLP-dependent aspartate aminotransferase-like (Major domain)"/>
    <property type="match status" value="1"/>
</dbReference>
<comment type="caution">
    <text evidence="7">The sequence shown here is derived from an EMBL/GenBank/DDBJ whole genome shotgun (WGS) entry which is preliminary data.</text>
</comment>
<sequence>MLNKAPSSIIDFDGSPCRRGGDSLKWNRYASEHKEVIAAWVADTDFLTPGPVIDAVRARLEGGPLGYCDLPPELVEVFLQRMQRLYNWQIEPSSIVPLSGVVPGLFGAARTASGPGDGVIAQSPNYHHFFGAAQLSDRHLLKLDNHIVCGQWQMDFDQLEEIAATGAKSLLLCNPHNPVGRILTRKELETIADTCIRNNLMICSDEIHAEIILDESKSHIPIATLCPEVADNTITLLSPSKAFNLPGIGGFAFAVIPNSELREDFKAKIHGIATEPGSLAYAAGLAAYRDCDGWLAQQLDYLRENRDLLEAKVAATAGLSMTHVEATFLAWIDVSELALESPFEHFLAHGLALSDGAPMGNPNYQRLNFGCTRATLQEILKRIDTAVAAA</sequence>
<dbReference type="EMBL" id="SHNP01000005">
    <property type="protein sequence ID" value="MCX2974940.1"/>
    <property type="molecule type" value="Genomic_DNA"/>
</dbReference>
<evidence type="ECO:0000256" key="3">
    <source>
        <dbReference type="ARBA" id="ARBA00022898"/>
    </source>
</evidence>
<comment type="cofactor">
    <cofactor evidence="1">
        <name>pyridoxal 5'-phosphate</name>
        <dbReference type="ChEBI" id="CHEBI:597326"/>
    </cofactor>
</comment>
<evidence type="ECO:0000256" key="4">
    <source>
        <dbReference type="ARBA" id="ARBA00023239"/>
    </source>
</evidence>
<reference evidence="7" key="1">
    <citation type="submission" date="2019-02" db="EMBL/GenBank/DDBJ databases">
        <authorList>
            <person name="Li S.-H."/>
        </authorList>
    </citation>
    <scope>NUCLEOTIDE SEQUENCE</scope>
    <source>
        <strain evidence="7">IMCC8485</strain>
    </source>
</reference>
<dbReference type="Gene3D" id="3.90.1150.10">
    <property type="entry name" value="Aspartate Aminotransferase, domain 1"/>
    <property type="match status" value="1"/>
</dbReference>
<protein>
    <recommendedName>
        <fullName evidence="2">cysteine-S-conjugate beta-lyase</fullName>
        <ecNumber evidence="2">4.4.1.13</ecNumber>
    </recommendedName>
</protein>
<dbReference type="PANTHER" id="PTHR43525:SF1">
    <property type="entry name" value="PROTEIN MALY"/>
    <property type="match status" value="1"/>
</dbReference>
<dbReference type="Proteomes" id="UP001143307">
    <property type="component" value="Unassembled WGS sequence"/>
</dbReference>
<evidence type="ECO:0000313" key="8">
    <source>
        <dbReference type="Proteomes" id="UP001143307"/>
    </source>
</evidence>
<dbReference type="InterPro" id="IPR027619">
    <property type="entry name" value="C-S_lyase_PatB-like"/>
</dbReference>
<dbReference type="NCBIfam" id="TIGR04350">
    <property type="entry name" value="C_S_lyase_PatB"/>
    <property type="match status" value="1"/>
</dbReference>
<organism evidence="7 8">
    <name type="scientific">Candidatus Seongchinamella marina</name>
    <dbReference type="NCBI Taxonomy" id="2518990"/>
    <lineage>
        <taxon>Bacteria</taxon>
        <taxon>Pseudomonadati</taxon>
        <taxon>Pseudomonadota</taxon>
        <taxon>Gammaproteobacteria</taxon>
        <taxon>Cellvibrionales</taxon>
        <taxon>Halieaceae</taxon>
        <taxon>Seongchinamella</taxon>
    </lineage>
</organism>
<dbReference type="InterPro" id="IPR051798">
    <property type="entry name" value="Class-II_PLP-Dep_Aminotrans"/>
</dbReference>
<accession>A0ABT3SYD4</accession>
<dbReference type="InterPro" id="IPR015424">
    <property type="entry name" value="PyrdxlP-dep_Trfase"/>
</dbReference>
<keyword evidence="4 7" id="KW-0456">Lyase</keyword>
<evidence type="ECO:0000256" key="1">
    <source>
        <dbReference type="ARBA" id="ARBA00001933"/>
    </source>
</evidence>
<dbReference type="InterPro" id="IPR004839">
    <property type="entry name" value="Aminotransferase_I/II_large"/>
</dbReference>
<dbReference type="PANTHER" id="PTHR43525">
    <property type="entry name" value="PROTEIN MALY"/>
    <property type="match status" value="1"/>
</dbReference>
<evidence type="ECO:0000259" key="6">
    <source>
        <dbReference type="Pfam" id="PF00155"/>
    </source>
</evidence>
<evidence type="ECO:0000256" key="5">
    <source>
        <dbReference type="ARBA" id="ARBA00037974"/>
    </source>
</evidence>
<gene>
    <name evidence="7" type="ORF">EYC87_15210</name>
</gene>
<proteinExistence type="inferred from homology"/>
<dbReference type="InterPro" id="IPR015421">
    <property type="entry name" value="PyrdxlP-dep_Trfase_major"/>
</dbReference>
<dbReference type="EC" id="4.4.1.13" evidence="2"/>
<evidence type="ECO:0000256" key="2">
    <source>
        <dbReference type="ARBA" id="ARBA00012224"/>
    </source>
</evidence>
<dbReference type="CDD" id="cd00609">
    <property type="entry name" value="AAT_like"/>
    <property type="match status" value="1"/>
</dbReference>
<keyword evidence="8" id="KW-1185">Reference proteome</keyword>